<keyword evidence="7 10" id="KW-1015">Disulfide bond</keyword>
<evidence type="ECO:0000259" key="14">
    <source>
        <dbReference type="PROSITE" id="PS51767"/>
    </source>
</evidence>
<keyword evidence="6" id="KW-0865">Zymogen</keyword>
<keyword evidence="12" id="KW-1133">Transmembrane helix</keyword>
<dbReference type="InterPro" id="IPR001969">
    <property type="entry name" value="Aspartic_peptidase_AS"/>
</dbReference>
<feature type="active site" evidence="9">
    <location>
        <position position="382"/>
    </location>
</feature>
<keyword evidence="2 11" id="KW-0645">Protease</keyword>
<evidence type="ECO:0000256" key="12">
    <source>
        <dbReference type="SAM" id="Phobius"/>
    </source>
</evidence>
<dbReference type="InterPro" id="IPR021109">
    <property type="entry name" value="Peptidase_aspartic_dom_sf"/>
</dbReference>
<evidence type="ECO:0000256" key="7">
    <source>
        <dbReference type="ARBA" id="ARBA00023157"/>
    </source>
</evidence>
<sequence length="1237" mass="136993">MHHKKFRGEFQNSKTELARLETSLFVPIRSCTAHSSLVVKEIITLKEEALYLSTVSLFLCFCYTLDWSSFSFFADPFFLLKLFLVSGYLGKMGDKFVLLVMCLLTSTFSMSVAITSSSNGVVRLGLKKQSLGFNSIYAATRIKGRYSTYAKGAVTTTQDSDDSEMNIISLKNYMDVQYFGEIGIGSPPQNFTVIFDTGSSNLWIPSSHCHFSVACFFHSRYNSSNSSTYTEIGKPCKINYGSGMILGFFSEDNIKVGDLVVKNQVFTEATREGSVVLSLASFDGILGLGFQDISVGNVAPLWHSMMQQSLVTQKVFSFWFNKDQMASEGGELVFGGVDPKHFKGQHTYVPVTQKGYWQIDLEDFLVADQSTGCCINCTAIVDSGTAFIAGPSDAVKKINDAIEAKGFVSMECKKAVSQYGDLIWQLLLSGLQPDKLCSSIGICSFNETQHLSDSIKMVVEQKGETHNDTEVEQDLVCAACELTVAWMRTEMMQKKTRGRVIEYVNKLCDTLPNPTTQLAVDCTKIPSMPTVSFVIGNKSFHLTPDQYILKVEQDMATFCISGFIPLDVPVSPPQGPLWILGEIFMEAYHTLPFSAVHRDVIFAATLLRNICNERRDGSLFPSPACTGNNSVQQIFPGSEQDQVQESLNNQESQLSHYKENSWPDKEVLYYLSRSTTVKIATTVGLSGRQTVLIMSTNSDDPIAYVVVSRRTAAREVVDEPLKQKTLLKFFSLLMQSMGIKFLLHAICVWTWTTCWVLTASTDDGLVRVSLKKQPLDLKRLNAARITRVGLESNVNDQGAGVVYLKNYLDTQYYGEIGIGSPSQSFSVVFDTASSNLWVPSSKCLFSIPCHLHSKFRARWSSTYTKIGIPCTISYDYGDVSGFFSLDHVKVGEIIVQDQEFIEITREAFLPFLVAKYDGILGLGFPEISVEQATPLWFSMMQQGHINHKLFSLWLSGDLTSELGGEIVFGGLDWRHFRGGHTYVPVTRSGYWEIVVGDILVESISTGVCKFGCAAILDSGTPLIAGPTQIVDQINSAIGAEGIVSMECKNVVSKYGYALWNTLISGVRPEIVCVDVGLCLYNGSQKVSGRLKMLLEDETMEGSAMGESAVCTFCEMIVFWIQVQLKQQKTKDAVFQYVDQLCDDLPNPIGKSFVNCGSLEILPDVTFTIGNKSFPLTPQQYILKVETSYSTVCVSGFVPLDVPPPRGPIWVLGDRFLSAYHTVFDFGNMRVGFAKSAN</sequence>
<keyword evidence="5 11" id="KW-0378">Hydrolase</keyword>
<dbReference type="Gene3D" id="1.10.225.10">
    <property type="entry name" value="Saposin-like"/>
    <property type="match status" value="2"/>
</dbReference>
<dbReference type="InterPro" id="IPR008139">
    <property type="entry name" value="SaposinB_dom"/>
</dbReference>
<dbReference type="GO" id="GO:0006629">
    <property type="term" value="P:lipid metabolic process"/>
    <property type="evidence" value="ECO:0007669"/>
    <property type="project" value="InterPro"/>
</dbReference>
<dbReference type="PANTHER" id="PTHR47966">
    <property type="entry name" value="BETA-SITE APP-CLEAVING ENZYME, ISOFORM A-RELATED"/>
    <property type="match status" value="1"/>
</dbReference>
<dbReference type="PANTHER" id="PTHR47966:SF3">
    <property type="entry name" value="ASPARTIC PROTEINASE-LIKE"/>
    <property type="match status" value="1"/>
</dbReference>
<feature type="domain" description="Peptidase A1" evidence="14">
    <location>
        <begin position="178"/>
        <end position="603"/>
    </location>
</feature>
<dbReference type="PROSITE" id="PS51767">
    <property type="entry name" value="PEPTIDASE_A1"/>
    <property type="match status" value="2"/>
</dbReference>
<feature type="domain" description="Peptidase A1" evidence="14">
    <location>
        <begin position="812"/>
        <end position="1233"/>
    </location>
</feature>
<dbReference type="AlphaFoldDB" id="A0A8J6D5N7"/>
<dbReference type="Pfam" id="PF00026">
    <property type="entry name" value="Asp"/>
    <property type="match status" value="2"/>
</dbReference>
<dbReference type="InterPro" id="IPR033121">
    <property type="entry name" value="PEPTIDASE_A1"/>
</dbReference>
<evidence type="ECO:0000256" key="6">
    <source>
        <dbReference type="ARBA" id="ARBA00023145"/>
    </source>
</evidence>
<evidence type="ECO:0000256" key="5">
    <source>
        <dbReference type="ARBA" id="ARBA00022801"/>
    </source>
</evidence>
<evidence type="ECO:0000256" key="2">
    <source>
        <dbReference type="ARBA" id="ARBA00022670"/>
    </source>
</evidence>
<evidence type="ECO:0008006" key="17">
    <source>
        <dbReference type="Google" id="ProtNLM"/>
    </source>
</evidence>
<evidence type="ECO:0000313" key="15">
    <source>
        <dbReference type="EMBL" id="KAG8499492.1"/>
    </source>
</evidence>
<keyword evidence="4 11" id="KW-0064">Aspartyl protease</keyword>
<dbReference type="SMART" id="SM00741">
    <property type="entry name" value="SapB"/>
    <property type="match status" value="2"/>
</dbReference>
<dbReference type="Pfam" id="PF03489">
    <property type="entry name" value="SapB_2"/>
    <property type="match status" value="2"/>
</dbReference>
<dbReference type="InterPro" id="IPR008138">
    <property type="entry name" value="SapB_2"/>
</dbReference>
<feature type="domain" description="Saposin B-type" evidence="13">
    <location>
        <begin position="1042"/>
        <end position="1082"/>
    </location>
</feature>
<keyword evidence="12" id="KW-0812">Transmembrane</keyword>
<dbReference type="PROSITE" id="PS00141">
    <property type="entry name" value="ASP_PROTEASE"/>
    <property type="match status" value="3"/>
</dbReference>
<feature type="domain" description="Saposin B-type" evidence="13">
    <location>
        <begin position="1106"/>
        <end position="1147"/>
    </location>
</feature>
<evidence type="ECO:0000256" key="1">
    <source>
        <dbReference type="ARBA" id="ARBA00007447"/>
    </source>
</evidence>
<proteinExistence type="inferred from homology"/>
<feature type="transmembrane region" description="Helical" evidence="12">
    <location>
        <begin position="96"/>
        <end position="114"/>
    </location>
</feature>
<feature type="transmembrane region" description="Helical" evidence="12">
    <location>
        <begin position="72"/>
        <end position="89"/>
    </location>
</feature>
<evidence type="ECO:0000256" key="8">
    <source>
        <dbReference type="ARBA" id="ARBA00023180"/>
    </source>
</evidence>
<evidence type="ECO:0000256" key="9">
    <source>
        <dbReference type="PIRSR" id="PIRSR601461-1"/>
    </source>
</evidence>
<dbReference type="GO" id="GO:0006508">
    <property type="term" value="P:proteolysis"/>
    <property type="evidence" value="ECO:0007669"/>
    <property type="project" value="UniProtKB-KW"/>
</dbReference>
<evidence type="ECO:0000256" key="10">
    <source>
        <dbReference type="PIRSR" id="PIRSR601461-2"/>
    </source>
</evidence>
<gene>
    <name evidence="15" type="ORF">CXB51_005965</name>
</gene>
<dbReference type="GO" id="GO:0004190">
    <property type="term" value="F:aspartic-type endopeptidase activity"/>
    <property type="evidence" value="ECO:0007669"/>
    <property type="project" value="UniProtKB-KW"/>
</dbReference>
<dbReference type="EMBL" id="JAHUZN010000003">
    <property type="protein sequence ID" value="KAG8499492.1"/>
    <property type="molecule type" value="Genomic_DNA"/>
</dbReference>
<dbReference type="PRINTS" id="PR00792">
    <property type="entry name" value="PEPSIN"/>
</dbReference>
<dbReference type="InterPro" id="IPR007856">
    <property type="entry name" value="SapB_1"/>
</dbReference>
<dbReference type="InterPro" id="IPR011001">
    <property type="entry name" value="Saposin-like"/>
</dbReference>
<feature type="domain" description="Saposin B-type" evidence="13">
    <location>
        <begin position="370"/>
        <end position="447"/>
    </location>
</feature>
<dbReference type="FunFam" id="2.40.70.10:FF:000009">
    <property type="entry name" value="Aspartic proteinase A1"/>
    <property type="match status" value="1"/>
</dbReference>
<accession>A0A8J6D5N7</accession>
<name>A0A8J6D5N7_9ROSI</name>
<dbReference type="Pfam" id="PF05184">
    <property type="entry name" value="SapB_1"/>
    <property type="match status" value="2"/>
</dbReference>
<keyword evidence="16" id="KW-1185">Reference proteome</keyword>
<feature type="disulfide bond" evidence="10">
    <location>
        <begin position="209"/>
        <end position="215"/>
    </location>
</feature>
<evidence type="ECO:0000256" key="4">
    <source>
        <dbReference type="ARBA" id="ARBA00022750"/>
    </source>
</evidence>
<evidence type="ECO:0000256" key="3">
    <source>
        <dbReference type="ARBA" id="ARBA00022729"/>
    </source>
</evidence>
<keyword evidence="3" id="KW-0732">Signal</keyword>
<feature type="active site" evidence="9">
    <location>
        <position position="196"/>
    </location>
</feature>
<feature type="domain" description="Saposin B-type" evidence="13">
    <location>
        <begin position="473"/>
        <end position="514"/>
    </location>
</feature>
<evidence type="ECO:0000259" key="13">
    <source>
        <dbReference type="PROSITE" id="PS50015"/>
    </source>
</evidence>
<feature type="disulfide bond" evidence="10">
    <location>
        <begin position="373"/>
        <end position="377"/>
    </location>
</feature>
<evidence type="ECO:0000313" key="16">
    <source>
        <dbReference type="Proteomes" id="UP000701853"/>
    </source>
</evidence>
<dbReference type="FunFam" id="2.40.70.10:FF:000115">
    <property type="entry name" value="Lysosomal aspartic protease"/>
    <property type="match status" value="1"/>
</dbReference>
<keyword evidence="8" id="KW-0325">Glycoprotein</keyword>
<comment type="similarity">
    <text evidence="1 11">Belongs to the peptidase A1 family.</text>
</comment>
<reference evidence="15 16" key="1">
    <citation type="journal article" date="2021" name="bioRxiv">
        <title>The Gossypium anomalum genome as a resource for cotton improvement and evolutionary analysis of hybrid incompatibility.</title>
        <authorList>
            <person name="Grover C.E."/>
            <person name="Yuan D."/>
            <person name="Arick M.A."/>
            <person name="Miller E.R."/>
            <person name="Hu G."/>
            <person name="Peterson D.G."/>
            <person name="Wendel J.F."/>
            <person name="Udall J.A."/>
        </authorList>
    </citation>
    <scope>NUCLEOTIDE SEQUENCE [LARGE SCALE GENOMIC DNA]</scope>
    <source>
        <strain evidence="15">JFW-Udall</strain>
        <tissue evidence="15">Leaf</tissue>
    </source>
</reference>
<comment type="caution">
    <text evidence="15">The sequence shown here is derived from an EMBL/GenBank/DDBJ whole genome shotgun (WGS) entry which is preliminary data.</text>
</comment>
<dbReference type="Gene3D" id="2.40.70.10">
    <property type="entry name" value="Acid Proteases"/>
    <property type="match status" value="4"/>
</dbReference>
<organism evidence="15 16">
    <name type="scientific">Gossypium anomalum</name>
    <dbReference type="NCBI Taxonomy" id="47600"/>
    <lineage>
        <taxon>Eukaryota</taxon>
        <taxon>Viridiplantae</taxon>
        <taxon>Streptophyta</taxon>
        <taxon>Embryophyta</taxon>
        <taxon>Tracheophyta</taxon>
        <taxon>Spermatophyta</taxon>
        <taxon>Magnoliopsida</taxon>
        <taxon>eudicotyledons</taxon>
        <taxon>Gunneridae</taxon>
        <taxon>Pentapetalae</taxon>
        <taxon>rosids</taxon>
        <taxon>malvids</taxon>
        <taxon>Malvales</taxon>
        <taxon>Malvaceae</taxon>
        <taxon>Malvoideae</taxon>
        <taxon>Gossypium</taxon>
    </lineage>
</organism>
<evidence type="ECO:0000256" key="11">
    <source>
        <dbReference type="RuleBase" id="RU000454"/>
    </source>
</evidence>
<dbReference type="PROSITE" id="PS50015">
    <property type="entry name" value="SAP_B"/>
    <property type="match status" value="4"/>
</dbReference>
<feature type="transmembrane region" description="Helical" evidence="12">
    <location>
        <begin position="49"/>
        <end position="66"/>
    </location>
</feature>
<dbReference type="OrthoDB" id="771136at2759"/>
<dbReference type="Proteomes" id="UP000701853">
    <property type="component" value="Chromosome 3"/>
</dbReference>
<keyword evidence="12" id="KW-0472">Membrane</keyword>
<dbReference type="InterPro" id="IPR001461">
    <property type="entry name" value="Aspartic_peptidase_A1"/>
</dbReference>
<dbReference type="SUPFAM" id="SSF50630">
    <property type="entry name" value="Acid proteases"/>
    <property type="match status" value="2"/>
</dbReference>
<dbReference type="SUPFAM" id="SSF47862">
    <property type="entry name" value="Saposin"/>
    <property type="match status" value="2"/>
</dbReference>
<protein>
    <recommendedName>
        <fullName evidence="17">Peptidase A1 domain-containing protein</fullName>
    </recommendedName>
</protein>